<keyword evidence="1" id="KW-1185">Reference proteome</keyword>
<gene>
    <name evidence="2" type="primary">LOC142164060</name>
</gene>
<evidence type="ECO:0000313" key="2">
    <source>
        <dbReference type="RefSeq" id="XP_075077327.1"/>
    </source>
</evidence>
<sequence>MHHWNQNGSRDEHQRTFGHRRFLLLIHKVQGEWSTKNVKILSYLHCMKELCKKFTKIEFKHVPRIKNEFADALATLSSMIQHAYCFHGNEEPDGKPWYHDIKKFLATQEYPENATNGQKRALRRLVNHFFLNAEVLYRRTPDIGLLRCVDAAEVTELLEEIHAGTCEPHMNEFTLSKKILRARYFWMTMENHNIHYVQKCHKCQIHGDFIRVPPNELNVMGSPWPFIAWGMDVIGPIETAMSNGHRFILVAIDYFTKCVEASTYKVITKNVVVDFVRNNIVCRFGIPESIITDNAANLNSNLIREIYEKFIIVHHNSTAYRPQINGAVETTMRISTRATPYMLVYDTEAVIPVEVKILSLRVIHEANLDDAEWIRVRQFVLNKIFPHQEEAKGKFPPNWQGPYVFHRALSGGALILVEMDERVSTKPIISDAIKRYYT</sequence>
<reference evidence="2" key="2">
    <citation type="submission" date="2025-08" db="UniProtKB">
        <authorList>
            <consortium name="RefSeq"/>
        </authorList>
    </citation>
    <scope>IDENTIFICATION</scope>
    <source>
        <tissue evidence="2">Leaf</tissue>
    </source>
</reference>
<proteinExistence type="predicted"/>
<dbReference type="RefSeq" id="XP_075077327.1">
    <property type="nucleotide sequence ID" value="XM_075221226.1"/>
</dbReference>
<name>A0AC58RX39_TOBAC</name>
<dbReference type="Proteomes" id="UP000790787">
    <property type="component" value="Chromosome 9"/>
</dbReference>
<reference evidence="1" key="1">
    <citation type="journal article" date="2014" name="Nat. Commun.">
        <title>The tobacco genome sequence and its comparison with those of tomato and potato.</title>
        <authorList>
            <person name="Sierro N."/>
            <person name="Battey J.N."/>
            <person name="Ouadi S."/>
            <person name="Bakaher N."/>
            <person name="Bovet L."/>
            <person name="Willig A."/>
            <person name="Goepfert S."/>
            <person name="Peitsch M.C."/>
            <person name="Ivanov N.V."/>
        </authorList>
    </citation>
    <scope>NUCLEOTIDE SEQUENCE [LARGE SCALE GENOMIC DNA]</scope>
</reference>
<evidence type="ECO:0000313" key="1">
    <source>
        <dbReference type="Proteomes" id="UP000790787"/>
    </source>
</evidence>
<accession>A0AC58RX39</accession>
<protein>
    <submittedName>
        <fullName evidence="2">Uncharacterized protein LOC142164060</fullName>
    </submittedName>
</protein>
<organism evidence="1 2">
    <name type="scientific">Nicotiana tabacum</name>
    <name type="common">Common tobacco</name>
    <dbReference type="NCBI Taxonomy" id="4097"/>
    <lineage>
        <taxon>Eukaryota</taxon>
        <taxon>Viridiplantae</taxon>
        <taxon>Streptophyta</taxon>
        <taxon>Embryophyta</taxon>
        <taxon>Tracheophyta</taxon>
        <taxon>Spermatophyta</taxon>
        <taxon>Magnoliopsida</taxon>
        <taxon>eudicotyledons</taxon>
        <taxon>Gunneridae</taxon>
        <taxon>Pentapetalae</taxon>
        <taxon>asterids</taxon>
        <taxon>lamiids</taxon>
        <taxon>Solanales</taxon>
        <taxon>Solanaceae</taxon>
        <taxon>Nicotianoideae</taxon>
        <taxon>Nicotianeae</taxon>
        <taxon>Nicotiana</taxon>
    </lineage>
</organism>